<sequence>MPTSFSTLARPIASGLLAPPTGPGLLAPPTGLGLSALHSGAGLLALPTASACWLRLLARACQPSPSRQRHSPASLCLRCPSGPRYVSVPPPASPSFYSSPSSGFYVRQPASCHRAPKIRSSILHAGVSRPSYYHSTSETLFCSRHIRQQIIAGKYVDLADLLRPIPLRTPVPRVIDSHDGFFIMRDPVPSRSKELSPLEFAFAFGLYRDTICSAFPLRREEFDAYLALILDLALRFGSPGFYQYPPHCRVFAFPHQQLTLAYASTTHATRVPLTCTTSFVFHRYPYPC</sequence>
<keyword evidence="2" id="KW-1185">Reference proteome</keyword>
<protein>
    <submittedName>
        <fullName evidence="1">Uncharacterized protein</fullName>
    </submittedName>
</protein>
<dbReference type="AlphaFoldDB" id="A0AAW0Q7S8"/>
<comment type="caution">
    <text evidence="1">The sequence shown here is derived from an EMBL/GenBank/DDBJ whole genome shotgun (WGS) entry which is preliminary data.</text>
</comment>
<name>A0AAW0Q7S8_9GOBI</name>
<reference evidence="2" key="1">
    <citation type="submission" date="2024-04" db="EMBL/GenBank/DDBJ databases">
        <title>Salinicola lusitanus LLJ914,a marine bacterium isolated from the Okinawa Trough.</title>
        <authorList>
            <person name="Li J."/>
        </authorList>
    </citation>
    <scope>NUCLEOTIDE SEQUENCE [LARGE SCALE GENOMIC DNA]</scope>
</reference>
<gene>
    <name evidence="1" type="ORF">WMY93_003598</name>
</gene>
<evidence type="ECO:0000313" key="2">
    <source>
        <dbReference type="Proteomes" id="UP001460270"/>
    </source>
</evidence>
<proteinExistence type="predicted"/>
<evidence type="ECO:0000313" key="1">
    <source>
        <dbReference type="EMBL" id="KAK7940272.1"/>
    </source>
</evidence>
<dbReference type="EMBL" id="JBBPFD010000002">
    <property type="protein sequence ID" value="KAK7940272.1"/>
    <property type="molecule type" value="Genomic_DNA"/>
</dbReference>
<dbReference type="Proteomes" id="UP001460270">
    <property type="component" value="Unassembled WGS sequence"/>
</dbReference>
<organism evidence="1 2">
    <name type="scientific">Mugilogobius chulae</name>
    <name type="common">yellowstripe goby</name>
    <dbReference type="NCBI Taxonomy" id="88201"/>
    <lineage>
        <taxon>Eukaryota</taxon>
        <taxon>Metazoa</taxon>
        <taxon>Chordata</taxon>
        <taxon>Craniata</taxon>
        <taxon>Vertebrata</taxon>
        <taxon>Euteleostomi</taxon>
        <taxon>Actinopterygii</taxon>
        <taxon>Neopterygii</taxon>
        <taxon>Teleostei</taxon>
        <taxon>Neoteleostei</taxon>
        <taxon>Acanthomorphata</taxon>
        <taxon>Gobiaria</taxon>
        <taxon>Gobiiformes</taxon>
        <taxon>Gobioidei</taxon>
        <taxon>Gobiidae</taxon>
        <taxon>Gobionellinae</taxon>
        <taxon>Mugilogobius</taxon>
    </lineage>
</organism>
<accession>A0AAW0Q7S8</accession>